<evidence type="ECO:0000313" key="3">
    <source>
        <dbReference type="Proteomes" id="UP000283474"/>
    </source>
</evidence>
<dbReference type="InterPro" id="IPR050643">
    <property type="entry name" value="Periplasmic_pilus_chap"/>
</dbReference>
<dbReference type="Pfam" id="PF00345">
    <property type="entry name" value="PapD_N"/>
    <property type="match status" value="1"/>
</dbReference>
<dbReference type="EMBL" id="CP022987">
    <property type="protein sequence ID" value="QAA95456.1"/>
    <property type="molecule type" value="Genomic_DNA"/>
</dbReference>
<dbReference type="Gene3D" id="2.60.40.10">
    <property type="entry name" value="Immunoglobulins"/>
    <property type="match status" value="1"/>
</dbReference>
<name>A0A451FSK8_9BURK</name>
<dbReference type="PANTHER" id="PTHR30251">
    <property type="entry name" value="PILUS ASSEMBLY CHAPERONE"/>
    <property type="match status" value="1"/>
</dbReference>
<organism evidence="2 3">
    <name type="scientific">Pollutimonas thiosulfatoxidans</name>
    <dbReference type="NCBI Taxonomy" id="2028345"/>
    <lineage>
        <taxon>Bacteria</taxon>
        <taxon>Pseudomonadati</taxon>
        <taxon>Pseudomonadota</taxon>
        <taxon>Betaproteobacteria</taxon>
        <taxon>Burkholderiales</taxon>
        <taxon>Alcaligenaceae</taxon>
        <taxon>Pollutimonas</taxon>
    </lineage>
</organism>
<dbReference type="KEGG" id="pus:CKA81_03965"/>
<dbReference type="PANTHER" id="PTHR30251:SF4">
    <property type="entry name" value="SLR1668 PROTEIN"/>
    <property type="match status" value="1"/>
</dbReference>
<proteinExistence type="predicted"/>
<dbReference type="SUPFAM" id="SSF49354">
    <property type="entry name" value="PapD-like"/>
    <property type="match status" value="1"/>
</dbReference>
<gene>
    <name evidence="2" type="ORF">CKA81_03965</name>
</gene>
<dbReference type="AlphaFoldDB" id="A0A451FSK8"/>
<dbReference type="RefSeq" id="WP_128354142.1">
    <property type="nucleotide sequence ID" value="NZ_CP022987.1"/>
</dbReference>
<evidence type="ECO:0000313" key="2">
    <source>
        <dbReference type="EMBL" id="QAA95456.1"/>
    </source>
</evidence>
<protein>
    <recommendedName>
        <fullName evidence="1">Pili assembly chaperone N-terminal domain-containing protein</fullName>
    </recommendedName>
</protein>
<dbReference type="OrthoDB" id="511700at2"/>
<evidence type="ECO:0000259" key="1">
    <source>
        <dbReference type="Pfam" id="PF00345"/>
    </source>
</evidence>
<dbReference type="InterPro" id="IPR008962">
    <property type="entry name" value="PapD-like_sf"/>
</dbReference>
<reference evidence="2 3" key="1">
    <citation type="submission" date="2017-08" db="EMBL/GenBank/DDBJ databases">
        <authorList>
            <person name="Park S.-J."/>
            <person name="Kim H."/>
        </authorList>
    </citation>
    <scope>NUCLEOTIDE SEQUENCE [LARGE SCALE GENOMIC DNA]</scope>
    <source>
        <strain evidence="3">ye3</strain>
    </source>
</reference>
<dbReference type="GO" id="GO:0071555">
    <property type="term" value="P:cell wall organization"/>
    <property type="evidence" value="ECO:0007669"/>
    <property type="project" value="InterPro"/>
</dbReference>
<accession>A0A451FSK8</accession>
<dbReference type="Proteomes" id="UP000283474">
    <property type="component" value="Chromosome"/>
</dbReference>
<keyword evidence="3" id="KW-1185">Reference proteome</keyword>
<feature type="domain" description="Pili assembly chaperone N-terminal" evidence="1">
    <location>
        <begin position="29"/>
        <end position="147"/>
    </location>
</feature>
<dbReference type="GO" id="GO:0030288">
    <property type="term" value="C:outer membrane-bounded periplasmic space"/>
    <property type="evidence" value="ECO:0007669"/>
    <property type="project" value="InterPro"/>
</dbReference>
<dbReference type="InterPro" id="IPR016147">
    <property type="entry name" value="Pili_assmbl_chaperone_N"/>
</dbReference>
<dbReference type="InterPro" id="IPR013783">
    <property type="entry name" value="Ig-like_fold"/>
</dbReference>
<sequence>MLTANVSKWAAGIVLAMLTTVQGVALAAGLQISPISITIPTDKRADEVWLRNTSTEVVHAQVRVYHWSQAEGEDVLVPDQHMVASPPMVQLQPGQQQLVRLVRVGPLSGPAVNERTYRVLIDELPIQRTAAKAGLDFVFRYSVPVFIAGTAPAQPQLDWSVQEADGQAWLRVANSGTSRAQLANIEYTPHGGQTVMAMNGLAGYVLAGQYRSLPLGLPASLFTKGGVFSSLINAVQAETRVAPIIKSP</sequence>